<reference evidence="1" key="1">
    <citation type="submission" date="2019-03" db="EMBL/GenBank/DDBJ databases">
        <title>Lake Tanganyika Metagenome-Assembled Genomes (MAGs).</title>
        <authorList>
            <person name="Tran P."/>
        </authorList>
    </citation>
    <scope>NUCLEOTIDE SEQUENCE</scope>
    <source>
        <strain evidence="1">M_DeepCast_400m_m2_100</strain>
    </source>
</reference>
<accession>A0A938BP07</accession>
<evidence type="ECO:0000313" key="2">
    <source>
        <dbReference type="Proteomes" id="UP000748308"/>
    </source>
</evidence>
<evidence type="ECO:0008006" key="3">
    <source>
        <dbReference type="Google" id="ProtNLM"/>
    </source>
</evidence>
<dbReference type="EMBL" id="VGIY01000195">
    <property type="protein sequence ID" value="MBM3317823.1"/>
    <property type="molecule type" value="Genomic_DNA"/>
</dbReference>
<protein>
    <recommendedName>
        <fullName evidence="3">DUF4139 domain-containing protein</fullName>
    </recommendedName>
</protein>
<name>A0A938BP07_UNCEI</name>
<dbReference type="AlphaFoldDB" id="A0A938BP07"/>
<dbReference type="Proteomes" id="UP000748308">
    <property type="component" value="Unassembled WGS sequence"/>
</dbReference>
<organism evidence="1 2">
    <name type="scientific">Eiseniibacteriota bacterium</name>
    <dbReference type="NCBI Taxonomy" id="2212470"/>
    <lineage>
        <taxon>Bacteria</taxon>
        <taxon>Candidatus Eiseniibacteriota</taxon>
    </lineage>
</organism>
<sequence length="277" mass="31242">MSYLTGGLDWHAEYVAVVADKDDALDLSGWVSVDNRSGASFPDATLQLVAGDIHRATPERRYGKGMAAQVEMLRAQDTAFGEEAFFEYHLYSLERPTTILDNETKQITLFPPARCSVKKLYEASPAAGGKVRVVLETRNSSDAGLGLPLPKGVVRVYKRDSRERLQFLGEDRIDHTPRDEKVRVSIGNAFDLVVERTELDMRRLGQRDREVDVKIEVRNRKETETATVVLQEDLYGYWTIRNCSHPYEQKSATRLEIPVTVRAGETATVLYTVRFTG</sequence>
<comment type="caution">
    <text evidence="1">The sequence shown here is derived from an EMBL/GenBank/DDBJ whole genome shotgun (WGS) entry which is preliminary data.</text>
</comment>
<proteinExistence type="predicted"/>
<gene>
    <name evidence="1" type="ORF">FJY75_08205</name>
</gene>
<dbReference type="PANTHER" id="PTHR38075">
    <property type="entry name" value="DUF4139 DOMAIN-CONTAINING PROTEIN"/>
    <property type="match status" value="1"/>
</dbReference>
<evidence type="ECO:0000313" key="1">
    <source>
        <dbReference type="EMBL" id="MBM3317823.1"/>
    </source>
</evidence>
<dbReference type="PANTHER" id="PTHR38075:SF1">
    <property type="entry name" value="DUF4139 DOMAIN-CONTAINING PROTEIN"/>
    <property type="match status" value="1"/>
</dbReference>